<dbReference type="InterPro" id="IPR009057">
    <property type="entry name" value="Homeodomain-like_sf"/>
</dbReference>
<evidence type="ECO:0000256" key="6">
    <source>
        <dbReference type="RuleBase" id="RU000682"/>
    </source>
</evidence>
<proteinExistence type="predicted"/>
<feature type="domain" description="Homeobox" evidence="8">
    <location>
        <begin position="73"/>
        <end position="133"/>
    </location>
</feature>
<dbReference type="Proteomes" id="UP000724874">
    <property type="component" value="Unassembled WGS sequence"/>
</dbReference>
<feature type="region of interest" description="Disordered" evidence="7">
    <location>
        <begin position="22"/>
        <end position="83"/>
    </location>
</feature>
<comment type="subcellular location">
    <subcellularLocation>
        <location evidence="1 5 6">Nucleus</location>
    </subcellularLocation>
</comment>
<dbReference type="PANTHER" id="PTHR24324:SF5">
    <property type="entry name" value="HEMATOPOIETICALLY-EXPRESSED HOMEOBOX PROTEIN HHEX"/>
    <property type="match status" value="1"/>
</dbReference>
<feature type="compositionally biased region" description="Low complexity" evidence="7">
    <location>
        <begin position="22"/>
        <end position="34"/>
    </location>
</feature>
<dbReference type="PANTHER" id="PTHR24324">
    <property type="entry name" value="HOMEOBOX PROTEIN HHEX"/>
    <property type="match status" value="1"/>
</dbReference>
<dbReference type="InterPro" id="IPR000047">
    <property type="entry name" value="HTH_motif"/>
</dbReference>
<name>A0A9P5NUV6_GYMJU</name>
<dbReference type="InterPro" id="IPR051000">
    <property type="entry name" value="Homeobox_DNA-bind_prot"/>
</dbReference>
<gene>
    <name evidence="9" type="ORF">CPB84DRAFT_625557</name>
</gene>
<dbReference type="GO" id="GO:0005634">
    <property type="term" value="C:nucleus"/>
    <property type="evidence" value="ECO:0007669"/>
    <property type="project" value="UniProtKB-SubCell"/>
</dbReference>
<evidence type="ECO:0000256" key="1">
    <source>
        <dbReference type="ARBA" id="ARBA00004123"/>
    </source>
</evidence>
<dbReference type="Pfam" id="PF00046">
    <property type="entry name" value="Homeodomain"/>
    <property type="match status" value="1"/>
</dbReference>
<dbReference type="GO" id="GO:0030154">
    <property type="term" value="P:cell differentiation"/>
    <property type="evidence" value="ECO:0007669"/>
    <property type="project" value="TreeGrafter"/>
</dbReference>
<evidence type="ECO:0000256" key="5">
    <source>
        <dbReference type="PROSITE-ProRule" id="PRU00108"/>
    </source>
</evidence>
<feature type="DNA-binding region" description="Homeobox" evidence="5">
    <location>
        <begin position="75"/>
        <end position="134"/>
    </location>
</feature>
<dbReference type="EMBL" id="JADNYJ010000024">
    <property type="protein sequence ID" value="KAF8905000.1"/>
    <property type="molecule type" value="Genomic_DNA"/>
</dbReference>
<evidence type="ECO:0000256" key="2">
    <source>
        <dbReference type="ARBA" id="ARBA00023125"/>
    </source>
</evidence>
<organism evidence="9 10">
    <name type="scientific">Gymnopilus junonius</name>
    <name type="common">Spectacular rustgill mushroom</name>
    <name type="synonym">Gymnopilus spectabilis subsp. junonius</name>
    <dbReference type="NCBI Taxonomy" id="109634"/>
    <lineage>
        <taxon>Eukaryota</taxon>
        <taxon>Fungi</taxon>
        <taxon>Dikarya</taxon>
        <taxon>Basidiomycota</taxon>
        <taxon>Agaricomycotina</taxon>
        <taxon>Agaricomycetes</taxon>
        <taxon>Agaricomycetidae</taxon>
        <taxon>Agaricales</taxon>
        <taxon>Agaricineae</taxon>
        <taxon>Hymenogastraceae</taxon>
        <taxon>Gymnopilus</taxon>
    </lineage>
</organism>
<keyword evidence="10" id="KW-1185">Reference proteome</keyword>
<protein>
    <recommendedName>
        <fullName evidence="8">Homeobox domain-containing protein</fullName>
    </recommendedName>
</protein>
<evidence type="ECO:0000256" key="4">
    <source>
        <dbReference type="ARBA" id="ARBA00023242"/>
    </source>
</evidence>
<dbReference type="AlphaFoldDB" id="A0A9P5NUV6"/>
<dbReference type="InterPro" id="IPR057939">
    <property type="entry name" value="TRF2_HOY1_PH"/>
</dbReference>
<dbReference type="PROSITE" id="PS50071">
    <property type="entry name" value="HOMEOBOX_2"/>
    <property type="match status" value="1"/>
</dbReference>
<reference evidence="9" key="1">
    <citation type="submission" date="2020-11" db="EMBL/GenBank/DDBJ databases">
        <authorList>
            <consortium name="DOE Joint Genome Institute"/>
            <person name="Ahrendt S."/>
            <person name="Riley R."/>
            <person name="Andreopoulos W."/>
            <person name="LaButti K."/>
            <person name="Pangilinan J."/>
            <person name="Ruiz-duenas F.J."/>
            <person name="Barrasa J.M."/>
            <person name="Sanchez-Garcia M."/>
            <person name="Camarero S."/>
            <person name="Miyauchi S."/>
            <person name="Serrano A."/>
            <person name="Linde D."/>
            <person name="Babiker R."/>
            <person name="Drula E."/>
            <person name="Ayuso-Fernandez I."/>
            <person name="Pacheco R."/>
            <person name="Padilla G."/>
            <person name="Ferreira P."/>
            <person name="Barriuso J."/>
            <person name="Kellner H."/>
            <person name="Castanera R."/>
            <person name="Alfaro M."/>
            <person name="Ramirez L."/>
            <person name="Pisabarro A.G."/>
            <person name="Kuo A."/>
            <person name="Tritt A."/>
            <person name="Lipzen A."/>
            <person name="He G."/>
            <person name="Yan M."/>
            <person name="Ng V."/>
            <person name="Cullen D."/>
            <person name="Martin F."/>
            <person name="Rosso M.-N."/>
            <person name="Henrissat B."/>
            <person name="Hibbett D."/>
            <person name="Martinez A.T."/>
            <person name="Grigoriev I.V."/>
        </authorList>
    </citation>
    <scope>NUCLEOTIDE SEQUENCE</scope>
    <source>
        <strain evidence="9">AH 44721</strain>
    </source>
</reference>
<dbReference type="GO" id="GO:0006357">
    <property type="term" value="P:regulation of transcription by RNA polymerase II"/>
    <property type="evidence" value="ECO:0007669"/>
    <property type="project" value="TreeGrafter"/>
</dbReference>
<dbReference type="OrthoDB" id="6159439at2759"/>
<accession>A0A9P5NUV6</accession>
<feature type="compositionally biased region" description="Polar residues" evidence="7">
    <location>
        <begin position="337"/>
        <end position="348"/>
    </location>
</feature>
<keyword evidence="3 5" id="KW-0371">Homeobox</keyword>
<dbReference type="Pfam" id="PF24818">
    <property type="entry name" value="PH_TRF2_HOY1"/>
    <property type="match status" value="1"/>
</dbReference>
<dbReference type="SUPFAM" id="SSF46689">
    <property type="entry name" value="Homeodomain-like"/>
    <property type="match status" value="1"/>
</dbReference>
<evidence type="ECO:0000259" key="8">
    <source>
        <dbReference type="PROSITE" id="PS50071"/>
    </source>
</evidence>
<dbReference type="Gene3D" id="1.10.10.60">
    <property type="entry name" value="Homeodomain-like"/>
    <property type="match status" value="1"/>
</dbReference>
<feature type="region of interest" description="Disordered" evidence="7">
    <location>
        <begin position="127"/>
        <end position="158"/>
    </location>
</feature>
<feature type="region of interest" description="Disordered" evidence="7">
    <location>
        <begin position="328"/>
        <end position="348"/>
    </location>
</feature>
<dbReference type="InterPro" id="IPR001356">
    <property type="entry name" value="HD"/>
</dbReference>
<keyword evidence="2 5" id="KW-0238">DNA-binding</keyword>
<comment type="caution">
    <text evidence="9">The sequence shown here is derived from an EMBL/GenBank/DDBJ whole genome shotgun (WGS) entry which is preliminary data.</text>
</comment>
<evidence type="ECO:0000256" key="3">
    <source>
        <dbReference type="ARBA" id="ARBA00023155"/>
    </source>
</evidence>
<evidence type="ECO:0000313" key="10">
    <source>
        <dbReference type="Proteomes" id="UP000724874"/>
    </source>
</evidence>
<evidence type="ECO:0000256" key="7">
    <source>
        <dbReference type="SAM" id="MobiDB-lite"/>
    </source>
</evidence>
<dbReference type="PRINTS" id="PR00031">
    <property type="entry name" value="HTHREPRESSR"/>
</dbReference>
<dbReference type="SMART" id="SM00389">
    <property type="entry name" value="HOX"/>
    <property type="match status" value="1"/>
</dbReference>
<evidence type="ECO:0000313" key="9">
    <source>
        <dbReference type="EMBL" id="KAF8905000.1"/>
    </source>
</evidence>
<sequence>MAHNEGALRYTDEYRLLNNEDFSSFAPSSTGTSSLASRTSPATVVKQELHEDHDMSSGQQRKFPSMVSNVRSEKEKKKRSRVTPEQLVELEQFFAMDRNPPIARRKEISEQLGMQERQTQIWFQNRRAKAKLQDGKNSSRSREITEGSPEIQPPEPPSVLEVDINSLIHEDELVKIIPCSDLTIGSWRRIATSSGNQDLIAYVSDVKRCLNWFIRSGGYGFKMEIPFDSVENAELTNAGRDSSLAVFVLSRPPNFYLENVTSAPCEGFLRTWKRCSDWTEGHQATHVLRHTLIGSSVQLAHVLEIFHSNTHTPLRPLSYRPGSLPPLEIPALGDTNHPASSNGVVNPH</sequence>
<keyword evidence="4 5" id="KW-0539">Nucleus</keyword>
<dbReference type="GO" id="GO:0000978">
    <property type="term" value="F:RNA polymerase II cis-regulatory region sequence-specific DNA binding"/>
    <property type="evidence" value="ECO:0007669"/>
    <property type="project" value="TreeGrafter"/>
</dbReference>
<dbReference type="CDD" id="cd00086">
    <property type="entry name" value="homeodomain"/>
    <property type="match status" value="1"/>
</dbReference>